<dbReference type="InterPro" id="IPR011604">
    <property type="entry name" value="PDDEXK-like_dom_sf"/>
</dbReference>
<dbReference type="GO" id="GO:0005524">
    <property type="term" value="F:ATP binding"/>
    <property type="evidence" value="ECO:0007669"/>
    <property type="project" value="UniProtKB-UniRule"/>
</dbReference>
<feature type="domain" description="UvrD-like helicase ATP-binding" evidence="16">
    <location>
        <begin position="4"/>
        <end position="302"/>
    </location>
</feature>
<keyword evidence="2" id="KW-0540">Nuclease</keyword>
<dbReference type="PANTHER" id="PTHR11070">
    <property type="entry name" value="UVRD / RECB / PCRA DNA HELICASE FAMILY MEMBER"/>
    <property type="match status" value="1"/>
</dbReference>
<keyword evidence="5 15" id="KW-0378">Hydrolase</keyword>
<dbReference type="GO" id="GO:0004527">
    <property type="term" value="F:exonuclease activity"/>
    <property type="evidence" value="ECO:0007669"/>
    <property type="project" value="UniProtKB-KW"/>
</dbReference>
<dbReference type="PROSITE" id="PS51217">
    <property type="entry name" value="UVRD_HELICASE_CTER"/>
    <property type="match status" value="1"/>
</dbReference>
<dbReference type="AlphaFoldDB" id="A0A1I4NZT6"/>
<dbReference type="InterPro" id="IPR014017">
    <property type="entry name" value="DNA_helicase_UvrD-like_C"/>
</dbReference>
<feature type="binding site" evidence="15">
    <location>
        <begin position="25"/>
        <end position="32"/>
    </location>
    <ligand>
        <name>ATP</name>
        <dbReference type="ChEBI" id="CHEBI:30616"/>
    </ligand>
</feature>
<evidence type="ECO:0000256" key="4">
    <source>
        <dbReference type="ARBA" id="ARBA00022763"/>
    </source>
</evidence>
<dbReference type="InterPro" id="IPR013986">
    <property type="entry name" value="DExx_box_DNA_helicase_dom_sf"/>
</dbReference>
<accession>A0A1I4NZT6</accession>
<feature type="domain" description="UvrD-like helicase C-terminal" evidence="17">
    <location>
        <begin position="303"/>
        <end position="586"/>
    </location>
</feature>
<keyword evidence="3 15" id="KW-0547">Nucleotide-binding</keyword>
<evidence type="ECO:0000256" key="6">
    <source>
        <dbReference type="ARBA" id="ARBA00022806"/>
    </source>
</evidence>
<evidence type="ECO:0000313" key="19">
    <source>
        <dbReference type="Proteomes" id="UP000198535"/>
    </source>
</evidence>
<evidence type="ECO:0000256" key="11">
    <source>
        <dbReference type="ARBA" id="ARBA00023235"/>
    </source>
</evidence>
<dbReference type="Gene3D" id="3.90.320.10">
    <property type="match status" value="1"/>
</dbReference>
<keyword evidence="10" id="KW-0234">DNA repair</keyword>
<dbReference type="InterPro" id="IPR014016">
    <property type="entry name" value="UvrD-like_ATP-bd"/>
</dbReference>
<dbReference type="InterPro" id="IPR027417">
    <property type="entry name" value="P-loop_NTPase"/>
</dbReference>
<dbReference type="InterPro" id="IPR000212">
    <property type="entry name" value="DNA_helicase_UvrD/REP"/>
</dbReference>
<keyword evidence="8 15" id="KW-0067">ATP-binding</keyword>
<dbReference type="EMBL" id="FOUJ01000001">
    <property type="protein sequence ID" value="SFM21094.1"/>
    <property type="molecule type" value="Genomic_DNA"/>
</dbReference>
<evidence type="ECO:0000256" key="5">
    <source>
        <dbReference type="ARBA" id="ARBA00022801"/>
    </source>
</evidence>
<dbReference type="Gene3D" id="1.10.486.10">
    <property type="entry name" value="PCRA, domain 4"/>
    <property type="match status" value="1"/>
</dbReference>
<evidence type="ECO:0000256" key="10">
    <source>
        <dbReference type="ARBA" id="ARBA00023204"/>
    </source>
</evidence>
<keyword evidence="9" id="KW-0238">DNA-binding</keyword>
<dbReference type="Proteomes" id="UP000198535">
    <property type="component" value="Unassembled WGS sequence"/>
</dbReference>
<dbReference type="GO" id="GO:0000725">
    <property type="term" value="P:recombinational repair"/>
    <property type="evidence" value="ECO:0007669"/>
    <property type="project" value="TreeGrafter"/>
</dbReference>
<evidence type="ECO:0000256" key="2">
    <source>
        <dbReference type="ARBA" id="ARBA00022722"/>
    </source>
</evidence>
<dbReference type="Pfam" id="PF13361">
    <property type="entry name" value="UvrD_C"/>
    <property type="match status" value="1"/>
</dbReference>
<dbReference type="Gene3D" id="1.10.10.160">
    <property type="match status" value="1"/>
</dbReference>
<dbReference type="GO" id="GO:0043138">
    <property type="term" value="F:3'-5' DNA helicase activity"/>
    <property type="evidence" value="ECO:0007669"/>
    <property type="project" value="UniProtKB-EC"/>
</dbReference>
<evidence type="ECO:0000256" key="13">
    <source>
        <dbReference type="ARBA" id="ARBA00034808"/>
    </source>
</evidence>
<sequence>MGEAKLNSRQLDAVSYTTGPLLILAGPGSGKTFTITEKVVQLIEKGLVPERILALTFSEKAAGEMEERIENIIGTGSSINVSTFHSFCNNLIKEFSFDLGTNSNAKIISKEHANVWGIENVDSFGFETIIIPPTPYDLIDSLLEGVSQFQDHLILPSAVHDYVDAHLASGTELDEEKVDILLKLRDFARFYDQYQQYKHNNSFLDYGDMISKTCLLLESNDVVRNKVKSNYDYILVDEFQDTNYSQLYLVSLLADGNNLTCVADDDQCIYRFRGAYLSNIKQLQEYYPELNKIALEMNYRSSSQIVDLSRELIGLNPEREAKEIVSHNGDGSNVKVVKAPDDVSEAEWVASEINQFVNEQGLEPKDIYILTRKRADGKKFSDALHKYLIPSEYVGSLQLNQFPIVQEAIAYMRVVADPFNNGVAFAKIFGREGLSEHNLQKINTLARKLTKEEDSQGDGIYSVLLHHLEEAGITQEPLVRSIITRLDELTKFKKNHLPSDTVKYLLTDMTDIYRSQLKEDTVQSRKNIKILNSLVSMVEDLELINGGSEFEMVIEHLDLVFNLEIEDGESSDDNSVKIMTIHQSKGKEAKVVFVCDMAARHLPLQLTRKKFTVPTELAKGVQRDANDKTLHLEEERRLAYVAMTRAKEQLYLVFPERYTGNKRGVKPSEFLEDIGYMDNPLVTFIEAPYYEENCDVVEDSTLKRKKDELERLVRTYTCQGQIKQAIESLIMLAQIRELESNGNLQAFDASELLRLNPVPSGELELMVDGKLPPLVKDDMRFSASAIKMYEDCPLKFKYSYVLKIPTPQKTFFQVGTDVHAVYEQMSRLMMQGESPDISVARGLLKSIWDPSGFDSETQEHQEHDKMQKMLDFWMYFESTNPNETIEVEKWFDLSLDGAKFGGSIDRLDVTPDGDYIVIDYKTNKTPYSRNKLLDDVQIALYCTAVREMYGKLPVKAGHMYVNPGVAEMRLIDVSEEGVGVVVDRIKDIVGRILEEDFEVKEKPNCRFCDYKGICGY</sequence>
<dbReference type="PANTHER" id="PTHR11070:SF2">
    <property type="entry name" value="ATP-DEPENDENT DNA HELICASE SRS2"/>
    <property type="match status" value="1"/>
</dbReference>
<evidence type="ECO:0000256" key="7">
    <source>
        <dbReference type="ARBA" id="ARBA00022839"/>
    </source>
</evidence>
<dbReference type="GO" id="GO:0003677">
    <property type="term" value="F:DNA binding"/>
    <property type="evidence" value="ECO:0007669"/>
    <property type="project" value="UniProtKB-KW"/>
</dbReference>
<dbReference type="PROSITE" id="PS51198">
    <property type="entry name" value="UVRD_HELICASE_ATP_BIND"/>
    <property type="match status" value="1"/>
</dbReference>
<comment type="catalytic activity">
    <reaction evidence="14">
        <text>ATP + H2O = ADP + phosphate + H(+)</text>
        <dbReference type="Rhea" id="RHEA:13065"/>
        <dbReference type="ChEBI" id="CHEBI:15377"/>
        <dbReference type="ChEBI" id="CHEBI:15378"/>
        <dbReference type="ChEBI" id="CHEBI:30616"/>
        <dbReference type="ChEBI" id="CHEBI:43474"/>
        <dbReference type="ChEBI" id="CHEBI:456216"/>
        <dbReference type="EC" id="5.6.2.4"/>
    </reaction>
</comment>
<keyword evidence="4" id="KW-0227">DNA damage</keyword>
<evidence type="ECO:0000256" key="3">
    <source>
        <dbReference type="ARBA" id="ARBA00022741"/>
    </source>
</evidence>
<dbReference type="SUPFAM" id="SSF52980">
    <property type="entry name" value="Restriction endonuclease-like"/>
    <property type="match status" value="1"/>
</dbReference>
<gene>
    <name evidence="18" type="ORF">SAMN04488696_0372</name>
</gene>
<evidence type="ECO:0000256" key="9">
    <source>
        <dbReference type="ARBA" id="ARBA00023125"/>
    </source>
</evidence>
<dbReference type="CDD" id="cd17932">
    <property type="entry name" value="DEXQc_UvrD"/>
    <property type="match status" value="1"/>
</dbReference>
<evidence type="ECO:0000256" key="1">
    <source>
        <dbReference type="ARBA" id="ARBA00009922"/>
    </source>
</evidence>
<evidence type="ECO:0000256" key="8">
    <source>
        <dbReference type="ARBA" id="ARBA00022840"/>
    </source>
</evidence>
<evidence type="ECO:0000313" key="18">
    <source>
        <dbReference type="EMBL" id="SFM21094.1"/>
    </source>
</evidence>
<dbReference type="SUPFAM" id="SSF52540">
    <property type="entry name" value="P-loop containing nucleoside triphosphate hydrolases"/>
    <property type="match status" value="1"/>
</dbReference>
<reference evidence="19" key="1">
    <citation type="submission" date="2016-10" db="EMBL/GenBank/DDBJ databases">
        <authorList>
            <person name="Varghese N."/>
            <person name="Submissions S."/>
        </authorList>
    </citation>
    <scope>NUCLEOTIDE SEQUENCE [LARGE SCALE GENOMIC DNA]</scope>
    <source>
        <strain evidence="19">Mob M</strain>
    </source>
</reference>
<keyword evidence="7" id="KW-0269">Exonuclease</keyword>
<protein>
    <recommendedName>
        <fullName evidence="13">DNA 3'-5' helicase</fullName>
        <ecNumber evidence="13">5.6.2.4</ecNumber>
    </recommendedName>
</protein>
<keyword evidence="19" id="KW-1185">Reference proteome</keyword>
<evidence type="ECO:0000256" key="12">
    <source>
        <dbReference type="ARBA" id="ARBA00034617"/>
    </source>
</evidence>
<dbReference type="Gene3D" id="3.40.50.300">
    <property type="entry name" value="P-loop containing nucleotide triphosphate hydrolases"/>
    <property type="match status" value="2"/>
</dbReference>
<dbReference type="InterPro" id="IPR011335">
    <property type="entry name" value="Restrct_endonuc-II-like"/>
</dbReference>
<dbReference type="Pfam" id="PF12705">
    <property type="entry name" value="PDDEXK_1"/>
    <property type="match status" value="1"/>
</dbReference>
<evidence type="ECO:0000256" key="14">
    <source>
        <dbReference type="ARBA" id="ARBA00048988"/>
    </source>
</evidence>
<keyword evidence="6 15" id="KW-0347">Helicase</keyword>
<name>A0A1I4NZT6_9EURY</name>
<dbReference type="Pfam" id="PF00580">
    <property type="entry name" value="UvrD-helicase"/>
    <property type="match status" value="1"/>
</dbReference>
<dbReference type="RefSeq" id="WP_091932389.1">
    <property type="nucleotide sequence ID" value="NZ_FOUJ01000001.1"/>
</dbReference>
<dbReference type="OrthoDB" id="203178at2157"/>
<dbReference type="InterPro" id="IPR038726">
    <property type="entry name" value="PDDEXK_AddAB-type"/>
</dbReference>
<evidence type="ECO:0000256" key="15">
    <source>
        <dbReference type="PROSITE-ProRule" id="PRU00560"/>
    </source>
</evidence>
<evidence type="ECO:0000259" key="17">
    <source>
        <dbReference type="PROSITE" id="PS51217"/>
    </source>
</evidence>
<evidence type="ECO:0000259" key="16">
    <source>
        <dbReference type="PROSITE" id="PS51198"/>
    </source>
</evidence>
<keyword evidence="11" id="KW-0413">Isomerase</keyword>
<organism evidence="18 19">
    <name type="scientific">Methanolobus profundi</name>
    <dbReference type="NCBI Taxonomy" id="487685"/>
    <lineage>
        <taxon>Archaea</taxon>
        <taxon>Methanobacteriati</taxon>
        <taxon>Methanobacteriota</taxon>
        <taxon>Stenosarchaea group</taxon>
        <taxon>Methanomicrobia</taxon>
        <taxon>Methanosarcinales</taxon>
        <taxon>Methanosarcinaceae</taxon>
        <taxon>Methanolobus</taxon>
    </lineage>
</organism>
<comment type="similarity">
    <text evidence="1">Belongs to the helicase family. UvrD subfamily.</text>
</comment>
<proteinExistence type="inferred from homology"/>
<dbReference type="STRING" id="487685.SAMN04488696_0372"/>
<dbReference type="EC" id="5.6.2.4" evidence="13"/>
<comment type="catalytic activity">
    <reaction evidence="12">
        <text>Couples ATP hydrolysis with the unwinding of duplex DNA by translocating in the 3'-5' direction.</text>
        <dbReference type="EC" id="5.6.2.4"/>
    </reaction>
</comment>